<dbReference type="Proteomes" id="UP000095743">
    <property type="component" value="Chromosome"/>
</dbReference>
<keyword evidence="2" id="KW-1133">Transmembrane helix</keyword>
<dbReference type="InterPro" id="IPR011990">
    <property type="entry name" value="TPR-like_helical_dom_sf"/>
</dbReference>
<dbReference type="CDD" id="cd13401">
    <property type="entry name" value="Slt70-like"/>
    <property type="match status" value="1"/>
</dbReference>
<dbReference type="GO" id="GO:0016020">
    <property type="term" value="C:membrane"/>
    <property type="evidence" value="ECO:0007669"/>
    <property type="project" value="InterPro"/>
</dbReference>
<evidence type="ECO:0000313" key="4">
    <source>
        <dbReference type="EMBL" id="AOT73150.1"/>
    </source>
</evidence>
<name>A0A1D8GQE5_9FIRM</name>
<protein>
    <recommendedName>
        <fullName evidence="3">Transglycosylase SLT domain-containing protein</fullName>
    </recommendedName>
</protein>
<sequence length="596" mass="68544">MKKKSFISFPLLIGVFVLGIVAWISFSILLPHINGEKERVVQADGSNSQEDDLLKEVLLLEALEQEKNQESIEGLKALTNRKDAVGYQANILLAERISTLRKDPTSYYRQALELYDTKEVRYKLAAALVEQGRKEEAVAQYKLLIPDEEACLALLNLEIQPIALGEWLLERKQWKRAAEFIKPYLEQTEEVQVKVLLQKQYAKALGELGLYKDTLLALEPLMVSNLWDQELQWWYGRALEGTGQTEQAKKVYQSLDARGAYRLGLLLEKDGALETAAAVFSSSSENISRWKGARLWEELGKREKALEIYLSLAKEEDIHQDDAAYRAYILMQRMGKQETEELLSFLKKRPAWAARLNKKAEWEIVPVVSYERPVFIDRVEIYRESGRGKLADIELIIGERFADNSDKLALGDWYLEQEKYYQAVLWGIRALREQPSKRAYELAYQRPYEEEVQKAAKEFNLDPNMIWAVMREESHYRADVYSPVGAVGLMQVMPATGKDIAARLKVPFEDGDLLKPEVNIRFGAYYLRSMLNMFGDDEDKALAAYNGGPGNVRRWSESKVGKSKTDFPTAITFQETREYITKVKNTQHTLEWIHEK</sequence>
<dbReference type="InterPro" id="IPR023346">
    <property type="entry name" value="Lysozyme-like_dom_sf"/>
</dbReference>
<dbReference type="AlphaFoldDB" id="A0A1D8GQE5"/>
<keyword evidence="5" id="KW-1185">Reference proteome</keyword>
<dbReference type="PROSITE" id="PS00922">
    <property type="entry name" value="TRANSGLYCOSYLASE"/>
    <property type="match status" value="1"/>
</dbReference>
<dbReference type="InterPro" id="IPR008258">
    <property type="entry name" value="Transglycosylase_SLT_dom_1"/>
</dbReference>
<dbReference type="GO" id="GO:0000270">
    <property type="term" value="P:peptidoglycan metabolic process"/>
    <property type="evidence" value="ECO:0007669"/>
    <property type="project" value="InterPro"/>
</dbReference>
<evidence type="ECO:0000313" key="5">
    <source>
        <dbReference type="Proteomes" id="UP000095743"/>
    </source>
</evidence>
<dbReference type="PANTHER" id="PTHR37423">
    <property type="entry name" value="SOLUBLE LYTIC MUREIN TRANSGLYCOSYLASE-RELATED"/>
    <property type="match status" value="1"/>
</dbReference>
<evidence type="ECO:0000256" key="1">
    <source>
        <dbReference type="ARBA" id="ARBA00007734"/>
    </source>
</evidence>
<dbReference type="SUPFAM" id="SSF53955">
    <property type="entry name" value="Lysozyme-like"/>
    <property type="match status" value="1"/>
</dbReference>
<dbReference type="GO" id="GO:0008933">
    <property type="term" value="F:peptidoglycan lytic transglycosylase activity"/>
    <property type="evidence" value="ECO:0007669"/>
    <property type="project" value="InterPro"/>
</dbReference>
<feature type="transmembrane region" description="Helical" evidence="2">
    <location>
        <begin position="7"/>
        <end position="30"/>
    </location>
</feature>
<comment type="similarity">
    <text evidence="1">Belongs to the transglycosylase Slt family.</text>
</comment>
<keyword evidence="2" id="KW-0812">Transmembrane</keyword>
<organism evidence="4 5">
    <name type="scientific">Geosporobacter ferrireducens</name>
    <dbReference type="NCBI Taxonomy" id="1424294"/>
    <lineage>
        <taxon>Bacteria</taxon>
        <taxon>Bacillati</taxon>
        <taxon>Bacillota</taxon>
        <taxon>Clostridia</taxon>
        <taxon>Peptostreptococcales</taxon>
        <taxon>Thermotaleaceae</taxon>
        <taxon>Geosporobacter</taxon>
    </lineage>
</organism>
<accession>A0A1D8GQE5</accession>
<dbReference type="Gene3D" id="1.10.530.10">
    <property type="match status" value="1"/>
</dbReference>
<dbReference type="Gene3D" id="1.25.40.10">
    <property type="entry name" value="Tetratricopeptide repeat domain"/>
    <property type="match status" value="1"/>
</dbReference>
<dbReference type="KEGG" id="gfe:Gferi_15240"/>
<dbReference type="EMBL" id="CP017269">
    <property type="protein sequence ID" value="AOT73150.1"/>
    <property type="molecule type" value="Genomic_DNA"/>
</dbReference>
<gene>
    <name evidence="4" type="ORF">Gferi_15240</name>
</gene>
<dbReference type="PANTHER" id="PTHR37423:SF2">
    <property type="entry name" value="MEMBRANE-BOUND LYTIC MUREIN TRANSGLYCOSYLASE C"/>
    <property type="match status" value="1"/>
</dbReference>
<dbReference type="SUPFAM" id="SSF48452">
    <property type="entry name" value="TPR-like"/>
    <property type="match status" value="1"/>
</dbReference>
<proteinExistence type="inferred from homology"/>
<feature type="domain" description="Transglycosylase SLT" evidence="3">
    <location>
        <begin position="452"/>
        <end position="564"/>
    </location>
</feature>
<dbReference type="Pfam" id="PF01464">
    <property type="entry name" value="SLT"/>
    <property type="match status" value="1"/>
</dbReference>
<evidence type="ECO:0000256" key="2">
    <source>
        <dbReference type="SAM" id="Phobius"/>
    </source>
</evidence>
<evidence type="ECO:0000259" key="3">
    <source>
        <dbReference type="Pfam" id="PF01464"/>
    </source>
</evidence>
<dbReference type="STRING" id="1424294.Gferi_15240"/>
<dbReference type="InterPro" id="IPR000189">
    <property type="entry name" value="Transglyc_AS"/>
</dbReference>
<keyword evidence="2" id="KW-0472">Membrane</keyword>
<reference evidence="4 5" key="1">
    <citation type="submission" date="2016-09" db="EMBL/GenBank/DDBJ databases">
        <title>Genomic analysis reveals versatility of anaerobic energy metabolism of Geosporobacter ferrireducens IRF9 of phylum Firmicutes.</title>
        <authorList>
            <person name="Kim S.-J."/>
        </authorList>
    </citation>
    <scope>NUCLEOTIDE SEQUENCE [LARGE SCALE GENOMIC DNA]</scope>
    <source>
        <strain evidence="4 5">IRF9</strain>
    </source>
</reference>